<name>A0ABZ2I2J6_9HYPH</name>
<accession>A0ABZ2I2J6</accession>
<gene>
    <name evidence="2" type="ORF">V6617_02940</name>
</gene>
<evidence type="ECO:0000256" key="1">
    <source>
        <dbReference type="SAM" id="SignalP"/>
    </source>
</evidence>
<dbReference type="RefSeq" id="WP_338608985.1">
    <property type="nucleotide sequence ID" value="NZ_CP146275.1"/>
</dbReference>
<keyword evidence="1" id="KW-0732">Signal</keyword>
<proteinExistence type="predicted"/>
<sequence length="168" mass="17182">MNGTRIMAAGLLGVGLCLSGNAIAQQSNADAGAGQSIGDQGIGGVSAGAITFGVIAAATIVTDGDNESAEPEVPDMPDLPPEILEATLSELLDSPYVADLDMDRAAIPAAILDEKIADLWVDPTFVTVLQSVVGEEQVELLFDTLNNDSGHLVSDMLETIQMPSGTGS</sequence>
<feature type="signal peptide" evidence="1">
    <location>
        <begin position="1"/>
        <end position="24"/>
    </location>
</feature>
<feature type="chain" id="PRO_5045506617" evidence="1">
    <location>
        <begin position="25"/>
        <end position="168"/>
    </location>
</feature>
<protein>
    <submittedName>
        <fullName evidence="2">Uncharacterized protein</fullName>
    </submittedName>
</protein>
<keyword evidence="3" id="KW-1185">Reference proteome</keyword>
<dbReference type="EMBL" id="CP146275">
    <property type="protein sequence ID" value="WWT33440.1"/>
    <property type="molecule type" value="Genomic_DNA"/>
</dbReference>
<dbReference type="Proteomes" id="UP001369958">
    <property type="component" value="Chromosome"/>
</dbReference>
<evidence type="ECO:0000313" key="2">
    <source>
        <dbReference type="EMBL" id="WWT33440.1"/>
    </source>
</evidence>
<organism evidence="2 3">
    <name type="scientific">Pelagibacterium nitratireducens</name>
    <dbReference type="NCBI Taxonomy" id="1046114"/>
    <lineage>
        <taxon>Bacteria</taxon>
        <taxon>Pseudomonadati</taxon>
        <taxon>Pseudomonadota</taxon>
        <taxon>Alphaproteobacteria</taxon>
        <taxon>Hyphomicrobiales</taxon>
        <taxon>Devosiaceae</taxon>
        <taxon>Pelagibacterium</taxon>
    </lineage>
</organism>
<reference evidence="2 3" key="1">
    <citation type="submission" date="2024-02" db="EMBL/GenBank/DDBJ databases">
        <title>Complete genome sequence of Pelagibacterium nitratireducens ZH15.</title>
        <authorList>
            <person name="Zhao L.H."/>
        </authorList>
    </citation>
    <scope>NUCLEOTIDE SEQUENCE [LARGE SCALE GENOMIC DNA]</scope>
    <source>
        <strain evidence="2 3">ZH15</strain>
    </source>
</reference>
<evidence type="ECO:0000313" key="3">
    <source>
        <dbReference type="Proteomes" id="UP001369958"/>
    </source>
</evidence>